<dbReference type="GO" id="GO:0005730">
    <property type="term" value="C:nucleolus"/>
    <property type="evidence" value="ECO:0007669"/>
    <property type="project" value="TreeGrafter"/>
</dbReference>
<evidence type="ECO:0000313" key="6">
    <source>
        <dbReference type="EMBL" id="GAA0155779.1"/>
    </source>
</evidence>
<feature type="compositionally biased region" description="Basic and acidic residues" evidence="4">
    <location>
        <begin position="322"/>
        <end position="342"/>
    </location>
</feature>
<evidence type="ECO:0000313" key="7">
    <source>
        <dbReference type="Proteomes" id="UP001454036"/>
    </source>
</evidence>
<name>A0AAV3PVE0_LITER</name>
<sequence length="402" mass="44786">MEPTKPSLETPSPHKESDNVVPKFIISDNFQRDRNGFQSDEPRTSCALDNFKKLVMHVASACTKTNNKPFSSTQTSLVEQHLDELFPCLSTPDHPPYAAMIQEAIEQLNEKEGSGKELISTFIKKNSKDLPWDHDGMLEHHLNLLCKKGDVVQTKDGNYVVSNGANERNDGPSCSVVSAPDTGLSVGNSQIVALDRHTEATTENPGRKHIRKCKQGANAEEIRPIQTPITGRGSGKQRGMIRKNLIFEETNPISEDLAANNETTGKFHQVQEVVESNLQDIPLEVQIATCGQNLHDKVSKRGRGRPPKTEKKDQLKPPGKNDASKKKSRLQDPNEEGKEIKNKRVRKPTPVPGRKRGRPPKNDTARQLQIIQEQLKTMQLENISGQTVEEEKDSRNIGVRGN</sequence>
<dbReference type="GO" id="GO:0045910">
    <property type="term" value="P:negative regulation of DNA recombination"/>
    <property type="evidence" value="ECO:0007669"/>
    <property type="project" value="TreeGrafter"/>
</dbReference>
<keyword evidence="2" id="KW-0238">DNA-binding</keyword>
<dbReference type="GO" id="GO:0006334">
    <property type="term" value="P:nucleosome assembly"/>
    <property type="evidence" value="ECO:0007669"/>
    <property type="project" value="InterPro"/>
</dbReference>
<gene>
    <name evidence="6" type="ORF">LIER_13430</name>
</gene>
<organism evidence="6 7">
    <name type="scientific">Lithospermum erythrorhizon</name>
    <name type="common">Purple gromwell</name>
    <name type="synonym">Lithospermum officinale var. erythrorhizon</name>
    <dbReference type="NCBI Taxonomy" id="34254"/>
    <lineage>
        <taxon>Eukaryota</taxon>
        <taxon>Viridiplantae</taxon>
        <taxon>Streptophyta</taxon>
        <taxon>Embryophyta</taxon>
        <taxon>Tracheophyta</taxon>
        <taxon>Spermatophyta</taxon>
        <taxon>Magnoliopsida</taxon>
        <taxon>eudicotyledons</taxon>
        <taxon>Gunneridae</taxon>
        <taxon>Pentapetalae</taxon>
        <taxon>asterids</taxon>
        <taxon>lamiids</taxon>
        <taxon>Boraginales</taxon>
        <taxon>Boraginaceae</taxon>
        <taxon>Boraginoideae</taxon>
        <taxon>Lithospermeae</taxon>
        <taxon>Lithospermum</taxon>
    </lineage>
</organism>
<accession>A0AAV3PVE0</accession>
<evidence type="ECO:0000256" key="4">
    <source>
        <dbReference type="SAM" id="MobiDB-lite"/>
    </source>
</evidence>
<dbReference type="SMART" id="SM00384">
    <property type="entry name" value="AT_hook"/>
    <property type="match status" value="2"/>
</dbReference>
<dbReference type="Pfam" id="PF00538">
    <property type="entry name" value="Linker_histone"/>
    <property type="match status" value="1"/>
</dbReference>
<evidence type="ECO:0000256" key="1">
    <source>
        <dbReference type="ARBA" id="ARBA00004123"/>
    </source>
</evidence>
<dbReference type="Proteomes" id="UP001454036">
    <property type="component" value="Unassembled WGS sequence"/>
</dbReference>
<dbReference type="InterPro" id="IPR017956">
    <property type="entry name" value="AT_hook_DNA-bd_motif"/>
</dbReference>
<dbReference type="PANTHER" id="PTHR11467">
    <property type="entry name" value="HISTONE H1"/>
    <property type="match status" value="1"/>
</dbReference>
<feature type="region of interest" description="Disordered" evidence="4">
    <location>
        <begin position="1"/>
        <end position="21"/>
    </location>
</feature>
<dbReference type="InterPro" id="IPR036388">
    <property type="entry name" value="WH-like_DNA-bd_sf"/>
</dbReference>
<keyword evidence="3" id="KW-0539">Nucleus</keyword>
<dbReference type="EMBL" id="BAABME010002712">
    <property type="protein sequence ID" value="GAA0155779.1"/>
    <property type="molecule type" value="Genomic_DNA"/>
</dbReference>
<dbReference type="PROSITE" id="PS51504">
    <property type="entry name" value="H15"/>
    <property type="match status" value="1"/>
</dbReference>
<dbReference type="GO" id="GO:0000786">
    <property type="term" value="C:nucleosome"/>
    <property type="evidence" value="ECO:0007669"/>
    <property type="project" value="InterPro"/>
</dbReference>
<proteinExistence type="predicted"/>
<comment type="subcellular location">
    <subcellularLocation>
        <location evidence="1">Nucleus</location>
    </subcellularLocation>
</comment>
<feature type="region of interest" description="Disordered" evidence="4">
    <location>
        <begin position="294"/>
        <end position="367"/>
    </location>
</feature>
<dbReference type="SUPFAM" id="SSF46785">
    <property type="entry name" value="Winged helix' DNA-binding domain"/>
    <property type="match status" value="1"/>
</dbReference>
<dbReference type="SMART" id="SM00526">
    <property type="entry name" value="H15"/>
    <property type="match status" value="1"/>
</dbReference>
<dbReference type="GO" id="GO:0031492">
    <property type="term" value="F:nucleosomal DNA binding"/>
    <property type="evidence" value="ECO:0007669"/>
    <property type="project" value="TreeGrafter"/>
</dbReference>
<dbReference type="CDD" id="cd00073">
    <property type="entry name" value="H15"/>
    <property type="match status" value="1"/>
</dbReference>
<dbReference type="GO" id="GO:0030261">
    <property type="term" value="P:chromosome condensation"/>
    <property type="evidence" value="ECO:0007669"/>
    <property type="project" value="TreeGrafter"/>
</dbReference>
<feature type="compositionally biased region" description="Basic residues" evidence="4">
    <location>
        <begin position="343"/>
        <end position="359"/>
    </location>
</feature>
<dbReference type="GO" id="GO:0003690">
    <property type="term" value="F:double-stranded DNA binding"/>
    <property type="evidence" value="ECO:0007669"/>
    <property type="project" value="TreeGrafter"/>
</dbReference>
<feature type="region of interest" description="Disordered" evidence="4">
    <location>
        <begin position="381"/>
        <end position="402"/>
    </location>
</feature>
<feature type="domain" description="H15" evidence="5">
    <location>
        <begin position="93"/>
        <end position="163"/>
    </location>
</feature>
<evidence type="ECO:0000256" key="2">
    <source>
        <dbReference type="ARBA" id="ARBA00023125"/>
    </source>
</evidence>
<dbReference type="InterPro" id="IPR036390">
    <property type="entry name" value="WH_DNA-bd_sf"/>
</dbReference>
<keyword evidence="7" id="KW-1185">Reference proteome</keyword>
<dbReference type="Pfam" id="PF02178">
    <property type="entry name" value="AT_hook"/>
    <property type="match status" value="2"/>
</dbReference>
<dbReference type="Gene3D" id="1.10.10.10">
    <property type="entry name" value="Winged helix-like DNA-binding domain superfamily/Winged helix DNA-binding domain"/>
    <property type="match status" value="1"/>
</dbReference>
<dbReference type="PRINTS" id="PR00929">
    <property type="entry name" value="ATHOOK"/>
</dbReference>
<evidence type="ECO:0000259" key="5">
    <source>
        <dbReference type="PROSITE" id="PS51504"/>
    </source>
</evidence>
<comment type="caution">
    <text evidence="6">The sequence shown here is derived from an EMBL/GenBank/DDBJ whole genome shotgun (WGS) entry which is preliminary data.</text>
</comment>
<dbReference type="PANTHER" id="PTHR11467:SF109">
    <property type="entry name" value="H15 DOMAIN-CONTAINING PROTEIN"/>
    <property type="match status" value="1"/>
</dbReference>
<reference evidence="6 7" key="1">
    <citation type="submission" date="2024-01" db="EMBL/GenBank/DDBJ databases">
        <title>The complete chloroplast genome sequence of Lithospermum erythrorhizon: insights into the phylogenetic relationship among Boraginaceae species and the maternal lineages of purple gromwells.</title>
        <authorList>
            <person name="Okada T."/>
            <person name="Watanabe K."/>
        </authorList>
    </citation>
    <scope>NUCLEOTIDE SEQUENCE [LARGE SCALE GENOMIC DNA]</scope>
</reference>
<dbReference type="InterPro" id="IPR005818">
    <property type="entry name" value="Histone_H1/H5_H15"/>
</dbReference>
<evidence type="ECO:0000256" key="3">
    <source>
        <dbReference type="ARBA" id="ARBA00023242"/>
    </source>
</evidence>
<protein>
    <recommendedName>
        <fullName evidence="5">H15 domain-containing protein</fullName>
    </recommendedName>
</protein>
<dbReference type="AlphaFoldDB" id="A0AAV3PVE0"/>